<accession>A0ACB6R129</accession>
<dbReference type="EMBL" id="MU003501">
    <property type="protein sequence ID" value="KAF2472800.1"/>
    <property type="molecule type" value="Genomic_DNA"/>
</dbReference>
<organism evidence="1 2">
    <name type="scientific">Lindgomyces ingoldianus</name>
    <dbReference type="NCBI Taxonomy" id="673940"/>
    <lineage>
        <taxon>Eukaryota</taxon>
        <taxon>Fungi</taxon>
        <taxon>Dikarya</taxon>
        <taxon>Ascomycota</taxon>
        <taxon>Pezizomycotina</taxon>
        <taxon>Dothideomycetes</taxon>
        <taxon>Pleosporomycetidae</taxon>
        <taxon>Pleosporales</taxon>
        <taxon>Lindgomycetaceae</taxon>
        <taxon>Lindgomyces</taxon>
    </lineage>
</organism>
<reference evidence="1" key="1">
    <citation type="journal article" date="2020" name="Stud. Mycol.">
        <title>101 Dothideomycetes genomes: a test case for predicting lifestyles and emergence of pathogens.</title>
        <authorList>
            <person name="Haridas S."/>
            <person name="Albert R."/>
            <person name="Binder M."/>
            <person name="Bloem J."/>
            <person name="Labutti K."/>
            <person name="Salamov A."/>
            <person name="Andreopoulos B."/>
            <person name="Baker S."/>
            <person name="Barry K."/>
            <person name="Bills G."/>
            <person name="Bluhm B."/>
            <person name="Cannon C."/>
            <person name="Castanera R."/>
            <person name="Culley D."/>
            <person name="Daum C."/>
            <person name="Ezra D."/>
            <person name="Gonzalez J."/>
            <person name="Henrissat B."/>
            <person name="Kuo A."/>
            <person name="Liang C."/>
            <person name="Lipzen A."/>
            <person name="Lutzoni F."/>
            <person name="Magnuson J."/>
            <person name="Mondo S."/>
            <person name="Nolan M."/>
            <person name="Ohm R."/>
            <person name="Pangilinan J."/>
            <person name="Park H.-J."/>
            <person name="Ramirez L."/>
            <person name="Alfaro M."/>
            <person name="Sun H."/>
            <person name="Tritt A."/>
            <person name="Yoshinaga Y."/>
            <person name="Zwiers L.-H."/>
            <person name="Turgeon B."/>
            <person name="Goodwin S."/>
            <person name="Spatafora J."/>
            <person name="Crous P."/>
            <person name="Grigoriev I."/>
        </authorList>
    </citation>
    <scope>NUCLEOTIDE SEQUENCE</scope>
    <source>
        <strain evidence="1">ATCC 200398</strain>
    </source>
</reference>
<keyword evidence="2" id="KW-1185">Reference proteome</keyword>
<dbReference type="Proteomes" id="UP000799755">
    <property type="component" value="Unassembled WGS sequence"/>
</dbReference>
<name>A0ACB6R129_9PLEO</name>
<proteinExistence type="predicted"/>
<comment type="caution">
    <text evidence="1">The sequence shown here is derived from an EMBL/GenBank/DDBJ whole genome shotgun (WGS) entry which is preliminary data.</text>
</comment>
<gene>
    <name evidence="1" type="ORF">BDR25DRAFT_353123</name>
</gene>
<evidence type="ECO:0000313" key="2">
    <source>
        <dbReference type="Proteomes" id="UP000799755"/>
    </source>
</evidence>
<protein>
    <submittedName>
        <fullName evidence="1">Uncharacterized protein</fullName>
    </submittedName>
</protein>
<evidence type="ECO:0000313" key="1">
    <source>
        <dbReference type="EMBL" id="KAF2472800.1"/>
    </source>
</evidence>
<sequence>MVLVWYQIFAVAISVPNLSMAARSPPPCGPKTGILCHEPQPIGIDIGMDYMCVFRIFSRTHTHSVRHAVYARDALNFTLIGRVQTGSELLAHMVIMLNNRDAKQKYFEEHGEIRRQQAIDAFAKELRRVKEMAFQDHNITINSAVIARPHWMFNEYGWLLDDAVTQAEIEWRESGEARGNFAILTVPPEKKGRALVLEHSHWQFTIREYDLDRHSETWSMDGDFLHNLSGQSAVSRIFSILRDKVQSSSGQVKGNPEARDIDLMAWKIMVARQEILRILCHNPNAPIQRMIDLSAVFTEETRVSLTASDVKLVEHTMIEEFVGVLEGCVTKQDLVWDYYEGKNLLFQSSSHSKKGYAAQPYFNALEFEASHYIERKTVLDEFRHSTLPPWPVKSWYKPFSKIIIIGCSQDIPRIEAALNRLSPLLLPQEAVRQLFPPCEVVARGAAVKALRFIEMDAKLKRASETADWSDPELRKLLEARIPSGYW</sequence>